<dbReference type="GO" id="GO:0140098">
    <property type="term" value="F:catalytic activity, acting on RNA"/>
    <property type="evidence" value="ECO:0007669"/>
    <property type="project" value="UniProtKB-ARBA"/>
</dbReference>
<name>A0AAQ3LBN5_9BACT</name>
<dbReference type="Pfam" id="PF00849">
    <property type="entry name" value="PseudoU_synth_2"/>
    <property type="match status" value="1"/>
</dbReference>
<dbReference type="InterPro" id="IPR020103">
    <property type="entry name" value="PsdUridine_synth_cat_dom_sf"/>
</dbReference>
<feature type="domain" description="Pseudouridine synthase RsuA/RluA-like" evidence="2">
    <location>
        <begin position="28"/>
        <end position="187"/>
    </location>
</feature>
<dbReference type="InterPro" id="IPR050188">
    <property type="entry name" value="RluA_PseudoU_synthase"/>
</dbReference>
<dbReference type="InterPro" id="IPR006145">
    <property type="entry name" value="PsdUridine_synth_RsuA/RluA"/>
</dbReference>
<evidence type="ECO:0000259" key="2">
    <source>
        <dbReference type="Pfam" id="PF00849"/>
    </source>
</evidence>
<dbReference type="PANTHER" id="PTHR21600">
    <property type="entry name" value="MITOCHONDRIAL RNA PSEUDOURIDINE SYNTHASE"/>
    <property type="match status" value="1"/>
</dbReference>
<protein>
    <submittedName>
        <fullName evidence="3">RNA pseudouridine synthase</fullName>
    </submittedName>
</protein>
<organism evidence="3 4">
    <name type="scientific">Rubellicoccus peritrichatus</name>
    <dbReference type="NCBI Taxonomy" id="3080537"/>
    <lineage>
        <taxon>Bacteria</taxon>
        <taxon>Pseudomonadati</taxon>
        <taxon>Verrucomicrobiota</taxon>
        <taxon>Opitutia</taxon>
        <taxon>Puniceicoccales</taxon>
        <taxon>Cerasicoccaceae</taxon>
        <taxon>Rubellicoccus</taxon>
    </lineage>
</organism>
<dbReference type="PROSITE" id="PS01129">
    <property type="entry name" value="PSI_RLU"/>
    <property type="match status" value="1"/>
</dbReference>
<dbReference type="PANTHER" id="PTHR21600:SF87">
    <property type="entry name" value="RNA PSEUDOURIDYLATE SYNTHASE DOMAIN-CONTAINING PROTEIN 1"/>
    <property type="match status" value="1"/>
</dbReference>
<gene>
    <name evidence="3" type="ORF">RZN69_06755</name>
</gene>
<dbReference type="KEGG" id="puo:RZN69_06755"/>
<accession>A0AAQ3LBN5</accession>
<dbReference type="RefSeq" id="WP_317835314.1">
    <property type="nucleotide sequence ID" value="NZ_CP136920.1"/>
</dbReference>
<evidence type="ECO:0000313" key="3">
    <source>
        <dbReference type="EMBL" id="WOO42786.1"/>
    </source>
</evidence>
<proteinExistence type="inferred from homology"/>
<evidence type="ECO:0000313" key="4">
    <source>
        <dbReference type="Proteomes" id="UP001304300"/>
    </source>
</evidence>
<dbReference type="SUPFAM" id="SSF55120">
    <property type="entry name" value="Pseudouridine synthase"/>
    <property type="match status" value="1"/>
</dbReference>
<keyword evidence="4" id="KW-1185">Reference proteome</keyword>
<comment type="similarity">
    <text evidence="1">Belongs to the pseudouridine synthase RluA family.</text>
</comment>
<dbReference type="GO" id="GO:0000455">
    <property type="term" value="P:enzyme-directed rRNA pseudouridine synthesis"/>
    <property type="evidence" value="ECO:0007669"/>
    <property type="project" value="TreeGrafter"/>
</dbReference>
<dbReference type="Proteomes" id="UP001304300">
    <property type="component" value="Chromosome"/>
</dbReference>
<evidence type="ECO:0000256" key="1">
    <source>
        <dbReference type="ARBA" id="ARBA00010876"/>
    </source>
</evidence>
<reference evidence="3 4" key="1">
    <citation type="submission" date="2023-10" db="EMBL/GenBank/DDBJ databases">
        <title>Rubellicoccus peritrichatus gen. nov., sp. nov., isolated from an algae of coral reef tank.</title>
        <authorList>
            <person name="Luo J."/>
        </authorList>
    </citation>
    <scope>NUCLEOTIDE SEQUENCE [LARGE SCALE GENOMIC DNA]</scope>
    <source>
        <strain evidence="3 4">CR14</strain>
    </source>
</reference>
<dbReference type="AlphaFoldDB" id="A0AAQ3LBN5"/>
<sequence length="291" mass="33622">MSEDITALERKLALGKGVRILKTDPCGLIALEKPPGIKSHPNDSKASEHCLINAEYDMNERRYYNLVGEDCFDEVFLIHRLDSATSGVILICKSLEVQDAAQESFQRKRVKKLYQAIVKGRPRISHKTWIDRIERKGEVHVRTHAGDSKTAQTDYNLLRMDDNRFDLALLLLQPVTGRTHQLRYQCKKHGHPILGDRNYGDFSFNKRFSKILEAKRLFLHASSIEIDLFKGDRRTVFSAESELPEAFNQILSFDKELQKKLNTITPSEIIRIQQQRIGRVPPPTKHRRHKK</sequence>
<dbReference type="CDD" id="cd02869">
    <property type="entry name" value="PseudoU_synth_RluA_like"/>
    <property type="match status" value="1"/>
</dbReference>
<dbReference type="Gene3D" id="3.30.2350.10">
    <property type="entry name" value="Pseudouridine synthase"/>
    <property type="match status" value="1"/>
</dbReference>
<dbReference type="GO" id="GO:0003723">
    <property type="term" value="F:RNA binding"/>
    <property type="evidence" value="ECO:0007669"/>
    <property type="project" value="InterPro"/>
</dbReference>
<dbReference type="InterPro" id="IPR006224">
    <property type="entry name" value="PsdUridine_synth_RluA-like_CS"/>
</dbReference>
<dbReference type="EMBL" id="CP136920">
    <property type="protein sequence ID" value="WOO42786.1"/>
    <property type="molecule type" value="Genomic_DNA"/>
</dbReference>
<dbReference type="GO" id="GO:0009982">
    <property type="term" value="F:pseudouridine synthase activity"/>
    <property type="evidence" value="ECO:0007669"/>
    <property type="project" value="InterPro"/>
</dbReference>